<keyword evidence="4" id="KW-0175">Coiled coil</keyword>
<evidence type="ECO:0000256" key="4">
    <source>
        <dbReference type="SAM" id="Coils"/>
    </source>
</evidence>
<feature type="region of interest" description="Disordered" evidence="5">
    <location>
        <begin position="457"/>
        <end position="495"/>
    </location>
</feature>
<dbReference type="SMART" id="SM00368">
    <property type="entry name" value="LRR_RI"/>
    <property type="match status" value="5"/>
</dbReference>
<dbReference type="OrthoDB" id="341587at2759"/>
<organism evidence="6 7">
    <name type="scientific">Stylonychia lemnae</name>
    <name type="common">Ciliate</name>
    <dbReference type="NCBI Taxonomy" id="5949"/>
    <lineage>
        <taxon>Eukaryota</taxon>
        <taxon>Sar</taxon>
        <taxon>Alveolata</taxon>
        <taxon>Ciliophora</taxon>
        <taxon>Intramacronucleata</taxon>
        <taxon>Spirotrichea</taxon>
        <taxon>Stichotrichia</taxon>
        <taxon>Sporadotrichida</taxon>
        <taxon>Oxytrichidae</taxon>
        <taxon>Stylonychinae</taxon>
        <taxon>Stylonychia</taxon>
    </lineage>
</organism>
<proteinExistence type="predicted"/>
<evidence type="ECO:0000313" key="7">
    <source>
        <dbReference type="Proteomes" id="UP000039865"/>
    </source>
</evidence>
<dbReference type="InterPro" id="IPR001611">
    <property type="entry name" value="Leu-rich_rpt"/>
</dbReference>
<keyword evidence="2" id="KW-0963">Cytoplasm</keyword>
<evidence type="ECO:0000256" key="3">
    <source>
        <dbReference type="ARBA" id="ARBA00023212"/>
    </source>
</evidence>
<dbReference type="PANTHER" id="PTHR24107">
    <property type="entry name" value="YNEIN REGULATORY COMPLEX SUBUNIT 5"/>
    <property type="match status" value="1"/>
</dbReference>
<protein>
    <submittedName>
        <fullName evidence="6">Uncharacterized protein</fullName>
    </submittedName>
</protein>
<evidence type="ECO:0000313" key="6">
    <source>
        <dbReference type="EMBL" id="CDW76185.1"/>
    </source>
</evidence>
<gene>
    <name evidence="6" type="primary">Contig12932.g13797</name>
    <name evidence="6" type="ORF">STYLEM_5184</name>
</gene>
<dbReference type="Proteomes" id="UP000039865">
    <property type="component" value="Unassembled WGS sequence"/>
</dbReference>
<evidence type="ECO:0000256" key="1">
    <source>
        <dbReference type="ARBA" id="ARBA00004245"/>
    </source>
</evidence>
<comment type="subcellular location">
    <subcellularLocation>
        <location evidence="1">Cytoplasm</location>
        <location evidence="1">Cytoskeleton</location>
    </subcellularLocation>
</comment>
<name>A0A078A220_STYLE</name>
<keyword evidence="7" id="KW-1185">Reference proteome</keyword>
<dbReference type="Pfam" id="PF13516">
    <property type="entry name" value="LRR_6"/>
    <property type="match status" value="3"/>
</dbReference>
<keyword evidence="3" id="KW-0206">Cytoskeleton</keyword>
<feature type="region of interest" description="Disordered" evidence="5">
    <location>
        <begin position="1"/>
        <end position="37"/>
    </location>
</feature>
<dbReference type="InterPro" id="IPR052410">
    <property type="entry name" value="DRC5"/>
</dbReference>
<dbReference type="OMA" id="PVCHVAR"/>
<reference evidence="6 7" key="1">
    <citation type="submission" date="2014-06" db="EMBL/GenBank/DDBJ databases">
        <authorList>
            <person name="Swart Estienne"/>
        </authorList>
    </citation>
    <scope>NUCLEOTIDE SEQUENCE [LARGE SCALE GENOMIC DNA]</scope>
    <source>
        <strain evidence="6 7">130c</strain>
    </source>
</reference>
<dbReference type="PANTHER" id="PTHR24107:SF20">
    <property type="entry name" value="DYNEIN REGULATORY COMPLEX SUBUNIT 5"/>
    <property type="match status" value="1"/>
</dbReference>
<feature type="compositionally biased region" description="Polar residues" evidence="5">
    <location>
        <begin position="457"/>
        <end position="470"/>
    </location>
</feature>
<accession>A0A078A220</accession>
<evidence type="ECO:0000256" key="5">
    <source>
        <dbReference type="SAM" id="MobiDB-lite"/>
    </source>
</evidence>
<dbReference type="AlphaFoldDB" id="A0A078A220"/>
<feature type="coiled-coil region" evidence="4">
    <location>
        <begin position="150"/>
        <end position="177"/>
    </location>
</feature>
<evidence type="ECO:0000256" key="2">
    <source>
        <dbReference type="ARBA" id="ARBA00022490"/>
    </source>
</evidence>
<dbReference type="SUPFAM" id="SSF52047">
    <property type="entry name" value="RNI-like"/>
    <property type="match status" value="1"/>
</dbReference>
<sequence length="495" mass="56354">MKRGLASQVAAKNKEQQAQAKAQAQKEKQEAQRTMQQTKQFDNYEIAIQIMKARRKNEEAFPSKDIETLVEMAIKVVAANFDRYPDLEGVTDTFVQSEIVKLADKSLPITVTARNIDFEFYWEEKCKKQLKNCKKEDHGCSHKQAYIERHLQTLLENHKAEASIEELKKELEAARYEVFCLNITQLLSHLDMGIVFRYLPNLAYLTLTYGAKHVGMEYERPLFGMKMSDAKIFSECLRSTQSLIYLSLPGNLIDDDLISILIKGLMLNKTLSQLDFSHNKISNSGARKIAKFLLQTQILTHLNLSDNMIHYEGSRYLAQALKVNKSLRHLNLKLNRIDDKGGSKLCIDLQNNNSNLEFLSLSSNSLGHMFCESLAEFLKINRTIRRIDISCNFIDDSNANTLKDSLESNSNIIEIDVRNNQLSEETEAEINEIVTKNLLLSKNIPFKKLGDFSTQNRAESQFSATKQQTAADKRVSVASPNVGNTGREQDSPKRD</sequence>
<dbReference type="InParanoid" id="A0A078A220"/>
<dbReference type="Gene3D" id="3.80.10.10">
    <property type="entry name" value="Ribonuclease Inhibitor"/>
    <property type="match status" value="2"/>
</dbReference>
<dbReference type="GO" id="GO:0005856">
    <property type="term" value="C:cytoskeleton"/>
    <property type="evidence" value="ECO:0007669"/>
    <property type="project" value="UniProtKB-SubCell"/>
</dbReference>
<dbReference type="EMBL" id="CCKQ01005034">
    <property type="protein sequence ID" value="CDW76185.1"/>
    <property type="molecule type" value="Genomic_DNA"/>
</dbReference>
<dbReference type="InterPro" id="IPR032675">
    <property type="entry name" value="LRR_dom_sf"/>
</dbReference>